<gene>
    <name evidence="7" type="ORF">OHB35_45825</name>
</gene>
<dbReference type="Proteomes" id="UP001340816">
    <property type="component" value="Chromosome"/>
</dbReference>
<protein>
    <submittedName>
        <fullName evidence="7">Acyl-CoA/acyl-ACP dehydrogenase</fullName>
    </submittedName>
</protein>
<dbReference type="Gene3D" id="2.40.110.10">
    <property type="entry name" value="Butyryl-CoA Dehydrogenase, subunit A, domain 2"/>
    <property type="match status" value="1"/>
</dbReference>
<accession>A0ABZ1HS56</accession>
<dbReference type="InterPro" id="IPR037069">
    <property type="entry name" value="AcylCoA_DH/ox_N_sf"/>
</dbReference>
<dbReference type="PIRSF" id="PIRSF016578">
    <property type="entry name" value="HsaA"/>
    <property type="match status" value="1"/>
</dbReference>
<dbReference type="Pfam" id="PF08028">
    <property type="entry name" value="Acyl-CoA_dh_2"/>
    <property type="match status" value="1"/>
</dbReference>
<evidence type="ECO:0000313" key="8">
    <source>
        <dbReference type="Proteomes" id="UP001340816"/>
    </source>
</evidence>
<keyword evidence="1" id="KW-0285">Flavoprotein</keyword>
<evidence type="ECO:0000313" key="7">
    <source>
        <dbReference type="EMBL" id="WSD19969.1"/>
    </source>
</evidence>
<reference evidence="7 8" key="1">
    <citation type="submission" date="2022-10" db="EMBL/GenBank/DDBJ databases">
        <title>The complete genomes of actinobacterial strains from the NBC collection.</title>
        <authorList>
            <person name="Joergensen T.S."/>
            <person name="Alvarez Arevalo M."/>
            <person name="Sterndorff E.B."/>
            <person name="Faurdal D."/>
            <person name="Vuksanovic O."/>
            <person name="Mourched A.-S."/>
            <person name="Charusanti P."/>
            <person name="Shaw S."/>
            <person name="Blin K."/>
            <person name="Weber T."/>
        </authorList>
    </citation>
    <scope>NUCLEOTIDE SEQUENCE [LARGE SCALE GENOMIC DNA]</scope>
    <source>
        <strain evidence="7 8">NBC 01752</strain>
    </source>
</reference>
<feature type="domain" description="Acyl-CoA dehydrogenase C-terminal" evidence="6">
    <location>
        <begin position="252"/>
        <end position="373"/>
    </location>
</feature>
<name>A0ABZ1HS56_STRPH</name>
<evidence type="ECO:0000259" key="4">
    <source>
        <dbReference type="Pfam" id="PF02770"/>
    </source>
</evidence>
<keyword evidence="8" id="KW-1185">Reference proteome</keyword>
<dbReference type="SUPFAM" id="SSF47203">
    <property type="entry name" value="Acyl-CoA dehydrogenase C-terminal domain-like"/>
    <property type="match status" value="1"/>
</dbReference>
<dbReference type="InterPro" id="IPR046373">
    <property type="entry name" value="Acyl-CoA_Oxase/DH_mid-dom_sf"/>
</dbReference>
<keyword evidence="2" id="KW-0560">Oxidoreductase</keyword>
<organism evidence="7 8">
    <name type="scientific">Streptomyces phaeochromogenes</name>
    <dbReference type="NCBI Taxonomy" id="1923"/>
    <lineage>
        <taxon>Bacteria</taxon>
        <taxon>Bacillati</taxon>
        <taxon>Actinomycetota</taxon>
        <taxon>Actinomycetes</taxon>
        <taxon>Kitasatosporales</taxon>
        <taxon>Streptomycetaceae</taxon>
        <taxon>Streptomyces</taxon>
        <taxon>Streptomyces phaeochromogenes group</taxon>
    </lineage>
</organism>
<dbReference type="InterPro" id="IPR009100">
    <property type="entry name" value="AcylCoA_DH/oxidase_NM_dom_sf"/>
</dbReference>
<dbReference type="Pfam" id="PF02771">
    <property type="entry name" value="Acyl-CoA_dh_N"/>
    <property type="match status" value="1"/>
</dbReference>
<evidence type="ECO:0000256" key="3">
    <source>
        <dbReference type="SAM" id="MobiDB-lite"/>
    </source>
</evidence>
<dbReference type="PANTHER" id="PTHR43831">
    <property type="entry name" value="ISOBUTYRYL-COA DEHYDROGENASE"/>
    <property type="match status" value="1"/>
</dbReference>
<sequence length="390" mass="41855">MTVNSRANPDLSPDANPGLNPDLTARLAELAVGYDRSGTYPAESIQVVHEAGLLTATVGKRYGGRGARVEETARILHTLGRGDPSVALITAMTLNTHAREAVRPTWPEELYARVLKESEQRPVLINHARGEPELGSPARGGLPATVARRTADGWSVSGRKRFVTGAEGLDWFLVWATTDEPEPRVGTFLVPGGSHGIEITDRWDQLGLRASGSHDVTFGDVEVPYEHVIGLGPHGPASEQDNRAGASLHLPLAALYVGVARAAQAFFHTFALARVPANLGHPVARTERFRRTAGEIELLLATAEQLLFDGAARVDAEDPAYTPEQALGARVLADRHAVRAVELAVRLLGNPGLARGNPLERHFRDIQCAPVHAPQEDISLLAIGTKALDL</sequence>
<dbReference type="InterPro" id="IPR006091">
    <property type="entry name" value="Acyl-CoA_Oxase/DH_mid-dom"/>
</dbReference>
<dbReference type="InterPro" id="IPR052547">
    <property type="entry name" value="Mito_Isobutyryl-CoADH"/>
</dbReference>
<evidence type="ECO:0000259" key="6">
    <source>
        <dbReference type="Pfam" id="PF08028"/>
    </source>
</evidence>
<evidence type="ECO:0000256" key="2">
    <source>
        <dbReference type="ARBA" id="ARBA00023002"/>
    </source>
</evidence>
<feature type="domain" description="Acyl-CoA oxidase/dehydrogenase middle" evidence="4">
    <location>
        <begin position="131"/>
        <end position="221"/>
    </location>
</feature>
<dbReference type="InterPro" id="IPR013786">
    <property type="entry name" value="AcylCoA_DH/ox_N"/>
</dbReference>
<dbReference type="Pfam" id="PF02770">
    <property type="entry name" value="Acyl-CoA_dh_M"/>
    <property type="match status" value="1"/>
</dbReference>
<feature type="domain" description="Acyl-CoA dehydrogenase/oxidase N-terminal" evidence="5">
    <location>
        <begin position="26"/>
        <end position="93"/>
    </location>
</feature>
<evidence type="ECO:0000259" key="5">
    <source>
        <dbReference type="Pfam" id="PF02771"/>
    </source>
</evidence>
<dbReference type="InterPro" id="IPR013107">
    <property type="entry name" value="Acyl-CoA_DH_C"/>
</dbReference>
<dbReference type="Gene3D" id="1.10.540.10">
    <property type="entry name" value="Acyl-CoA dehydrogenase/oxidase, N-terminal domain"/>
    <property type="match status" value="1"/>
</dbReference>
<dbReference type="EMBL" id="CP109135">
    <property type="protein sequence ID" value="WSD19969.1"/>
    <property type="molecule type" value="Genomic_DNA"/>
</dbReference>
<dbReference type="InterPro" id="IPR036250">
    <property type="entry name" value="AcylCo_DH-like_C"/>
</dbReference>
<evidence type="ECO:0000256" key="1">
    <source>
        <dbReference type="ARBA" id="ARBA00022630"/>
    </source>
</evidence>
<feature type="region of interest" description="Disordered" evidence="3">
    <location>
        <begin position="1"/>
        <end position="20"/>
    </location>
</feature>
<dbReference type="CDD" id="cd00567">
    <property type="entry name" value="ACAD"/>
    <property type="match status" value="1"/>
</dbReference>
<dbReference type="Gene3D" id="1.20.140.10">
    <property type="entry name" value="Butyryl-CoA Dehydrogenase, subunit A, domain 3"/>
    <property type="match status" value="1"/>
</dbReference>
<dbReference type="PANTHER" id="PTHR43831:SF1">
    <property type="entry name" value="ISOBUTYRYL-COA DEHYDROGENASE, MITOCHONDRIAL"/>
    <property type="match status" value="1"/>
</dbReference>
<proteinExistence type="predicted"/>
<dbReference type="SUPFAM" id="SSF56645">
    <property type="entry name" value="Acyl-CoA dehydrogenase NM domain-like"/>
    <property type="match status" value="1"/>
</dbReference>